<evidence type="ECO:0000313" key="2">
    <source>
        <dbReference type="Proteomes" id="UP000204242"/>
    </source>
</evidence>
<protein>
    <submittedName>
        <fullName evidence="1">Repeat element protein-b11</fullName>
    </submittedName>
</protein>
<organism evidence="1 2">
    <name type="scientific">Ichnoviriform fugitivi</name>
    <dbReference type="NCBI Taxonomy" id="265522"/>
    <lineage>
        <taxon>Viruses</taxon>
        <taxon>Viruses incertae sedis</taxon>
        <taxon>Polydnaviriformidae</taxon>
        <taxon>Ichnoviriform</taxon>
    </lineage>
</organism>
<dbReference type="Pfam" id="PF12132">
    <property type="entry name" value="DUF3587"/>
    <property type="match status" value="1"/>
</dbReference>
<name>Q6PYS9_9VIRU</name>
<dbReference type="EMBL" id="AY570798">
    <property type="protein sequence ID" value="AAS83460.1"/>
    <property type="molecule type" value="Genomic_DNA"/>
</dbReference>
<dbReference type="InterPro" id="IPR021982">
    <property type="entry name" value="REEP_Ichnovirus"/>
</dbReference>
<evidence type="ECO:0000313" key="1">
    <source>
        <dbReference type="EMBL" id="AAS83460.1"/>
    </source>
</evidence>
<dbReference type="Proteomes" id="UP000204242">
    <property type="component" value="Genome"/>
</dbReference>
<dbReference type="RefSeq" id="YP_001031230.1">
    <property type="nucleotide sequence ID" value="NC_008951.1"/>
</dbReference>
<dbReference type="KEGG" id="vg:5076287"/>
<accession>Q6PYS9</accession>
<proteinExistence type="predicted"/>
<reference evidence="1 2" key="1">
    <citation type="journal article" date="2007" name="Virology">
        <title>Shared and species-specific features among ichnovirus genomes.</title>
        <authorList>
            <person name="Tanaka K."/>
            <person name="Lapointe R."/>
            <person name="Barney W.E."/>
            <person name="Makkay A.M."/>
            <person name="Stoltz D."/>
            <person name="Cusson M."/>
            <person name="Webb B.A."/>
        </authorList>
    </citation>
    <scope>NUCLEOTIDE SEQUENCE [LARGE SCALE GENOMIC DNA]</scope>
</reference>
<dbReference type="GeneID" id="5076287"/>
<sequence>MGGRFRAFMTSLRKWISSSKTSQKASISPPCCDVVLYMSQFMPFEDFQNLVEAFWPNGGEDELIRQHLWKLSTRKYVTKFFNGKSLEVVYNYNTKRSKKDRILLNVKTLLPITGPIFPADTDVDELWMSPLELHDIVVTRFDMDKCWEYRYANCDCCERLHHTVEYPETFAEFCDIDCPYGHFHHYCVHHVSWWLMSYLHTSIQVQERRLAQPTPVPRSRRSFGYMLLRCWCIPAGAESRIVSDVFTSGSGVNDIGNLANL</sequence>
<dbReference type="OrthoDB" id="20at10482"/>